<evidence type="ECO:0000313" key="4">
    <source>
        <dbReference type="EMBL" id="RFM27824.1"/>
    </source>
</evidence>
<organism evidence="4 5">
    <name type="scientific">Deminuibacter soli</name>
    <dbReference type="NCBI Taxonomy" id="2291815"/>
    <lineage>
        <taxon>Bacteria</taxon>
        <taxon>Pseudomonadati</taxon>
        <taxon>Bacteroidota</taxon>
        <taxon>Chitinophagia</taxon>
        <taxon>Chitinophagales</taxon>
        <taxon>Chitinophagaceae</taxon>
        <taxon>Deminuibacter</taxon>
    </lineage>
</organism>
<feature type="domain" description="FecR protein" evidence="2">
    <location>
        <begin position="126"/>
        <end position="211"/>
    </location>
</feature>
<dbReference type="OrthoDB" id="934696at2"/>
<keyword evidence="1" id="KW-1133">Transmembrane helix</keyword>
<keyword evidence="5" id="KW-1185">Reference proteome</keyword>
<evidence type="ECO:0000259" key="3">
    <source>
        <dbReference type="Pfam" id="PF16344"/>
    </source>
</evidence>
<protein>
    <submittedName>
        <fullName evidence="4">FecR family protein</fullName>
    </submittedName>
</protein>
<sequence>MLSQELVSRYLLQQCTVAEAHEVEALLREDAGALDRLLPESEAAADKVRLHPAVSQQIWNKVQLQVFPKKVHTMKWLRMAAAAVLLAAMGILLLWQQKAPAPVAVKPVTQQQPGMAALQNSSDKPQRFTMPDGSMVELAPNSIISFEKNFTGNTRTVQLTGKALFNVISNADKPFSVHAGNLVTTVLGTAFSIAAFPESKLITIQLLTGKIVVTGTHLAHAVYLQPGEVLTYDKKSMTASVNNAGATGKTPQLRDTVTTPGIQQQQPVSQPDWYAFHGQPLPQVLNQLSAYYGVVISYDPAELANTNFFGSFRKSDDIDKIIHDIALLNGLTVSRQDGRYLVRKHP</sequence>
<comment type="caution">
    <text evidence="4">The sequence shown here is derived from an EMBL/GenBank/DDBJ whole genome shotgun (WGS) entry which is preliminary data.</text>
</comment>
<feature type="domain" description="Protein FecR C-terminal" evidence="3">
    <location>
        <begin position="274"/>
        <end position="339"/>
    </location>
</feature>
<dbReference type="InterPro" id="IPR032508">
    <property type="entry name" value="FecR_C"/>
</dbReference>
<reference evidence="4 5" key="1">
    <citation type="submission" date="2018-08" db="EMBL/GenBank/DDBJ databases">
        <title>Chitinophagaceae sp. K23C18032701, a novel bacterium isolated from forest soil.</title>
        <authorList>
            <person name="Wang C."/>
        </authorList>
    </citation>
    <scope>NUCLEOTIDE SEQUENCE [LARGE SCALE GENOMIC DNA]</scope>
    <source>
        <strain evidence="4 5">K23C18032701</strain>
    </source>
</reference>
<dbReference type="EMBL" id="QTJU01000004">
    <property type="protein sequence ID" value="RFM27824.1"/>
    <property type="molecule type" value="Genomic_DNA"/>
</dbReference>
<dbReference type="Gene3D" id="2.60.120.1440">
    <property type="match status" value="1"/>
</dbReference>
<dbReference type="AlphaFoldDB" id="A0A3E1NJ23"/>
<gene>
    <name evidence="4" type="ORF">DXN05_14105</name>
</gene>
<evidence type="ECO:0000259" key="2">
    <source>
        <dbReference type="Pfam" id="PF04773"/>
    </source>
</evidence>
<dbReference type="InterPro" id="IPR012373">
    <property type="entry name" value="Ferrdict_sens_TM"/>
</dbReference>
<dbReference type="Pfam" id="PF16344">
    <property type="entry name" value="FecR_C"/>
    <property type="match status" value="1"/>
</dbReference>
<accession>A0A3E1NJ23</accession>
<keyword evidence="1" id="KW-0812">Transmembrane</keyword>
<dbReference type="PANTHER" id="PTHR30273:SF2">
    <property type="entry name" value="PROTEIN FECR"/>
    <property type="match status" value="1"/>
</dbReference>
<dbReference type="Gene3D" id="3.55.50.30">
    <property type="match status" value="1"/>
</dbReference>
<dbReference type="InterPro" id="IPR006860">
    <property type="entry name" value="FecR"/>
</dbReference>
<dbReference type="PIRSF" id="PIRSF018266">
    <property type="entry name" value="FecR"/>
    <property type="match status" value="1"/>
</dbReference>
<evidence type="ECO:0000256" key="1">
    <source>
        <dbReference type="SAM" id="Phobius"/>
    </source>
</evidence>
<dbReference type="Proteomes" id="UP000261284">
    <property type="component" value="Unassembled WGS sequence"/>
</dbReference>
<dbReference type="GO" id="GO:0016989">
    <property type="term" value="F:sigma factor antagonist activity"/>
    <property type="evidence" value="ECO:0007669"/>
    <property type="project" value="TreeGrafter"/>
</dbReference>
<keyword evidence="1" id="KW-0472">Membrane</keyword>
<feature type="transmembrane region" description="Helical" evidence="1">
    <location>
        <begin position="76"/>
        <end position="95"/>
    </location>
</feature>
<proteinExistence type="predicted"/>
<dbReference type="RefSeq" id="WP_116847901.1">
    <property type="nucleotide sequence ID" value="NZ_QTJU01000004.1"/>
</dbReference>
<dbReference type="Pfam" id="PF04773">
    <property type="entry name" value="FecR"/>
    <property type="match status" value="1"/>
</dbReference>
<evidence type="ECO:0000313" key="5">
    <source>
        <dbReference type="Proteomes" id="UP000261284"/>
    </source>
</evidence>
<name>A0A3E1NJ23_9BACT</name>
<dbReference type="PANTHER" id="PTHR30273">
    <property type="entry name" value="PERIPLASMIC SIGNAL SENSOR AND SIGMA FACTOR ACTIVATOR FECR-RELATED"/>
    <property type="match status" value="1"/>
</dbReference>